<sequence>MSAALYTGEDITIVIDLVDDEFSLMADVIVGVLINEILVVSFKKTAGTVYAVAGDVNQCSVRLTRAITKTWNPGTLAMEITKVFTDGNYPSGKHVIYKDNIVQFVNAVTKSL</sequence>
<proteinExistence type="predicted"/>
<evidence type="ECO:0000313" key="1">
    <source>
        <dbReference type="EMBL" id="CAB4141912.1"/>
    </source>
</evidence>
<protein>
    <submittedName>
        <fullName evidence="1">Uncharacterized protein</fullName>
    </submittedName>
</protein>
<organism evidence="1">
    <name type="scientific">uncultured Caudovirales phage</name>
    <dbReference type="NCBI Taxonomy" id="2100421"/>
    <lineage>
        <taxon>Viruses</taxon>
        <taxon>Duplodnaviria</taxon>
        <taxon>Heunggongvirae</taxon>
        <taxon>Uroviricota</taxon>
        <taxon>Caudoviricetes</taxon>
        <taxon>Peduoviridae</taxon>
        <taxon>Maltschvirus</taxon>
        <taxon>Maltschvirus maltsch</taxon>
    </lineage>
</organism>
<gene>
    <name evidence="1" type="ORF">UFOVP428_22</name>
</gene>
<name>A0A6J5M740_9CAUD</name>
<reference evidence="1" key="1">
    <citation type="submission" date="2020-04" db="EMBL/GenBank/DDBJ databases">
        <authorList>
            <person name="Chiriac C."/>
            <person name="Salcher M."/>
            <person name="Ghai R."/>
            <person name="Kavagutti S V."/>
        </authorList>
    </citation>
    <scope>NUCLEOTIDE SEQUENCE</scope>
</reference>
<accession>A0A6J5M740</accession>
<dbReference type="EMBL" id="LR796397">
    <property type="protein sequence ID" value="CAB4141912.1"/>
    <property type="molecule type" value="Genomic_DNA"/>
</dbReference>